<evidence type="ECO:0000259" key="8">
    <source>
        <dbReference type="Pfam" id="PF12704"/>
    </source>
</evidence>
<dbReference type="PANTHER" id="PTHR30572:SF18">
    <property type="entry name" value="ABC-TYPE MACROLIDE FAMILY EXPORT SYSTEM PERMEASE COMPONENT 2"/>
    <property type="match status" value="1"/>
</dbReference>
<dbReference type="PANTHER" id="PTHR30572">
    <property type="entry name" value="MEMBRANE COMPONENT OF TRANSPORTER-RELATED"/>
    <property type="match status" value="1"/>
</dbReference>
<reference evidence="9 10" key="1">
    <citation type="submission" date="2015-07" db="EMBL/GenBank/DDBJ databases">
        <title>The draft genome sequence of Leadbetterella sp. JN14-9.</title>
        <authorList>
            <person name="Liu Y."/>
            <person name="Du J."/>
            <person name="Shao Z."/>
        </authorList>
    </citation>
    <scope>NUCLEOTIDE SEQUENCE [LARGE SCALE GENOMIC DNA]</scope>
    <source>
        <strain evidence="9 10">JN14-9</strain>
    </source>
</reference>
<organism evidence="9 10">
    <name type="scientific">Jiulongibacter sediminis</name>
    <dbReference type="NCBI Taxonomy" id="1605367"/>
    <lineage>
        <taxon>Bacteria</taxon>
        <taxon>Pseudomonadati</taxon>
        <taxon>Bacteroidota</taxon>
        <taxon>Cytophagia</taxon>
        <taxon>Cytophagales</taxon>
        <taxon>Leadbetterellaceae</taxon>
        <taxon>Jiulongibacter</taxon>
    </lineage>
</organism>
<dbReference type="PATRIC" id="fig|1605367.3.peg.640"/>
<evidence type="ECO:0000256" key="2">
    <source>
        <dbReference type="ARBA" id="ARBA00022475"/>
    </source>
</evidence>
<feature type="transmembrane region" description="Helical" evidence="6">
    <location>
        <begin position="756"/>
        <end position="779"/>
    </location>
</feature>
<evidence type="ECO:0000313" key="9">
    <source>
        <dbReference type="EMBL" id="KPM47304.1"/>
    </source>
</evidence>
<evidence type="ECO:0008006" key="11">
    <source>
        <dbReference type="Google" id="ProtNLM"/>
    </source>
</evidence>
<feature type="transmembrane region" description="Helical" evidence="6">
    <location>
        <begin position="673"/>
        <end position="694"/>
    </location>
</feature>
<keyword evidence="3 6" id="KW-0812">Transmembrane</keyword>
<evidence type="ECO:0000256" key="6">
    <source>
        <dbReference type="SAM" id="Phobius"/>
    </source>
</evidence>
<dbReference type="Pfam" id="PF02687">
    <property type="entry name" value="FtsX"/>
    <property type="match status" value="2"/>
</dbReference>
<dbReference type="InterPro" id="IPR050250">
    <property type="entry name" value="Macrolide_Exporter_MacB"/>
</dbReference>
<proteinExistence type="predicted"/>
<feature type="transmembrane region" description="Helical" evidence="6">
    <location>
        <begin position="21"/>
        <end position="43"/>
    </location>
</feature>
<evidence type="ECO:0000256" key="3">
    <source>
        <dbReference type="ARBA" id="ARBA00022692"/>
    </source>
</evidence>
<dbReference type="OrthoDB" id="5933722at2"/>
<accession>A0A0P7BS88</accession>
<dbReference type="InterPro" id="IPR003838">
    <property type="entry name" value="ABC3_permease_C"/>
</dbReference>
<feature type="transmembrane region" description="Helical" evidence="6">
    <location>
        <begin position="376"/>
        <end position="404"/>
    </location>
</feature>
<dbReference type="STRING" id="1605367.AFM12_16055"/>
<comment type="subcellular location">
    <subcellularLocation>
        <location evidence="1">Cell membrane</location>
        <topology evidence="1">Multi-pass membrane protein</topology>
    </subcellularLocation>
</comment>
<dbReference type="EMBL" id="LGTQ01000012">
    <property type="protein sequence ID" value="KPM47304.1"/>
    <property type="molecule type" value="Genomic_DNA"/>
</dbReference>
<dbReference type="InterPro" id="IPR025857">
    <property type="entry name" value="MacB_PCD"/>
</dbReference>
<feature type="transmembrane region" description="Helical" evidence="6">
    <location>
        <begin position="282"/>
        <end position="304"/>
    </location>
</feature>
<name>A0A0P7BS88_9BACT</name>
<protein>
    <recommendedName>
        <fullName evidence="11">ABC transporter permease</fullName>
    </recommendedName>
</protein>
<evidence type="ECO:0000259" key="7">
    <source>
        <dbReference type="Pfam" id="PF02687"/>
    </source>
</evidence>
<keyword evidence="10" id="KW-1185">Reference proteome</keyword>
<feature type="domain" description="MacB-like periplasmic core" evidence="8">
    <location>
        <begin position="21"/>
        <end position="242"/>
    </location>
</feature>
<dbReference type="Pfam" id="PF12704">
    <property type="entry name" value="MacB_PCD"/>
    <property type="match status" value="2"/>
</dbReference>
<evidence type="ECO:0000256" key="4">
    <source>
        <dbReference type="ARBA" id="ARBA00022989"/>
    </source>
</evidence>
<dbReference type="RefSeq" id="WP_055150183.1">
    <property type="nucleotide sequence ID" value="NZ_JXSZ01000012.1"/>
</dbReference>
<comment type="caution">
    <text evidence="9">The sequence shown here is derived from an EMBL/GenBank/DDBJ whole genome shotgun (WGS) entry which is preliminary data.</text>
</comment>
<feature type="domain" description="ABC3 transporter permease C-terminal" evidence="7">
    <location>
        <begin position="673"/>
        <end position="786"/>
    </location>
</feature>
<dbReference type="AlphaFoldDB" id="A0A0P7BS88"/>
<gene>
    <name evidence="9" type="ORF">AFM12_16055</name>
</gene>
<evidence type="ECO:0000256" key="1">
    <source>
        <dbReference type="ARBA" id="ARBA00004651"/>
    </source>
</evidence>
<feature type="transmembrane region" description="Helical" evidence="6">
    <location>
        <begin position="328"/>
        <end position="356"/>
    </location>
</feature>
<feature type="domain" description="ABC3 transporter permease C-terminal" evidence="7">
    <location>
        <begin position="287"/>
        <end position="402"/>
    </location>
</feature>
<dbReference type="GO" id="GO:0005886">
    <property type="term" value="C:plasma membrane"/>
    <property type="evidence" value="ECO:0007669"/>
    <property type="project" value="UniProtKB-SubCell"/>
</dbReference>
<sequence>MIRNYIKIAWRSLKRNKTYGAINVLGLVLSTASAILIFAFISFHLSFDDFHEEDDQIYRVVTQQKRESVSYSFSAPPALGLVLGQQFDFEEQITRQVNEQNAQISYGDNQKLVLEEGISYVNPSFFEIFNFPVLSGDVASTFEEPGKAAVTEEMANLLFGTTDVIGNTFKVDNSFLATISAVLKDLPSNTFQESQVFLSYPTVKDYNEWYVDPDAWGGITSEVICFVKLKPGVDPADVEKAMLPFPDKYRPGSTNKHTYFLQPLKEMHFDPRYYGPMPERTLWTLGIIGLFLIISACLNFVNLATAQVFNRLKEVGVRKSLGSRRAQLFWQFLTETSLISFTAVILSFLTALLFLPYLNTLAEIELQTDALLNLNLLIFCIIVFGLVTLFSGSYPGLLLARFAPVKALKGKLAGLTVGGLNLRKGLIIVQFVISQVLIIGMLVILKQMRFNQTADLGFDREAVLIVPIGTNNDVADRSSFRQQLLNQADIENVSVCFSPPASGFGWGTGIRMVERDEPEAFHVSVKAGDENYLETFGVTLLAGRNIRHSDTLNEIIVNETMLSKLNYTSPDEILGKYLSVSGNEAVPVVGVVKDFHNSSMHEEISPVVIGSFDNVFFNYAVKVNPQNIKAGLSQIEKTWAELNPDQVFDYGFVDDAIREFYESEERLLSLLKVFTGIAIFIGAMGLFGLVSFMVERKTKEIGVRKVLGSSVAQILWIFGKEFTTLIVIAFVVASPLAWWFSDQWLQDFQFRVDLNVWIFTAAILLTGLVAVVSVIFKVVKAATVNPVKSLRSE</sequence>
<feature type="transmembrane region" description="Helical" evidence="6">
    <location>
        <begin position="425"/>
        <end position="445"/>
    </location>
</feature>
<feature type="transmembrane region" description="Helical" evidence="6">
    <location>
        <begin position="714"/>
        <end position="736"/>
    </location>
</feature>
<dbReference type="GO" id="GO:0022857">
    <property type="term" value="F:transmembrane transporter activity"/>
    <property type="evidence" value="ECO:0007669"/>
    <property type="project" value="TreeGrafter"/>
</dbReference>
<evidence type="ECO:0000256" key="5">
    <source>
        <dbReference type="ARBA" id="ARBA00023136"/>
    </source>
</evidence>
<keyword evidence="5 6" id="KW-0472">Membrane</keyword>
<keyword evidence="2" id="KW-1003">Cell membrane</keyword>
<evidence type="ECO:0000313" key="10">
    <source>
        <dbReference type="Proteomes" id="UP000050454"/>
    </source>
</evidence>
<dbReference type="Proteomes" id="UP000050454">
    <property type="component" value="Unassembled WGS sequence"/>
</dbReference>
<feature type="domain" description="MacB-like periplasmic core" evidence="8">
    <location>
        <begin position="433"/>
        <end position="624"/>
    </location>
</feature>
<keyword evidence="4 6" id="KW-1133">Transmembrane helix</keyword>